<keyword evidence="5 9" id="KW-1133">Transmembrane helix</keyword>
<proteinExistence type="predicted"/>
<gene>
    <name evidence="11" type="ORF">Egran_06492</name>
</gene>
<accession>A0A232LNR4</accession>
<feature type="repeat" description="WD" evidence="7">
    <location>
        <begin position="868"/>
        <end position="909"/>
    </location>
</feature>
<dbReference type="PROSITE" id="PS50897">
    <property type="entry name" value="CTLH"/>
    <property type="match status" value="1"/>
</dbReference>
<comment type="caution">
    <text evidence="11">The sequence shown here is derived from an EMBL/GenBank/DDBJ whole genome shotgun (WGS) entry which is preliminary data.</text>
</comment>
<evidence type="ECO:0000256" key="6">
    <source>
        <dbReference type="ARBA" id="ARBA00023136"/>
    </source>
</evidence>
<dbReference type="GO" id="GO:0043161">
    <property type="term" value="P:proteasome-mediated ubiquitin-dependent protein catabolic process"/>
    <property type="evidence" value="ECO:0007669"/>
    <property type="project" value="TreeGrafter"/>
</dbReference>
<feature type="region of interest" description="Disordered" evidence="8">
    <location>
        <begin position="433"/>
        <end position="593"/>
    </location>
</feature>
<dbReference type="PROSITE" id="PS50294">
    <property type="entry name" value="WD_REPEATS_REGION"/>
    <property type="match status" value="2"/>
</dbReference>
<evidence type="ECO:0000256" key="5">
    <source>
        <dbReference type="ARBA" id="ARBA00022989"/>
    </source>
</evidence>
<dbReference type="PROSITE" id="PS00678">
    <property type="entry name" value="WD_REPEATS_1"/>
    <property type="match status" value="1"/>
</dbReference>
<comment type="subcellular location">
    <subcellularLocation>
        <location evidence="1">Membrane</location>
        <topology evidence="1">Multi-pass membrane protein</topology>
    </subcellularLocation>
</comment>
<feature type="transmembrane region" description="Helical" evidence="9">
    <location>
        <begin position="41"/>
        <end position="61"/>
    </location>
</feature>
<sequence length="1146" mass="124549">MASNGLIRPFLGALQACTSVLLTIGYGVAARECKLIQENSINDISGICVKLFLPALLIVNLGSQLHADSALNYFPILVWSIVYTSVSILLAHAVATLLRLPCWVTPACAFNNTTSLPLLLLHSLESTGSLKPILREGQSVSDSIKRAQSYFLVCAVTTKIIAYAAGPRLLQDIRADEDLSENNEGGRRGEPPSNGPPVQEGIDEETSLLPEPARKLRSKVGSRTKRTVNYVLSLFPERVKQELVSIDSPFVDVAIICSLTGAVLGLVPKLHKAFFNSYEEGGIFNAWLTSSVENIGNLFTSLQVFTVGCKLGVSFERMKSSGRSGNVPFLGILTIFLIRLIIWPAVSISVIYFLALKTNLIRDDPMLWFTMMVMPAGPPALIISGLAELGKVSEMEKMAIAKALTVTVPDPPDPVVSGSAAASSAAGTEYSVTSPLSFSRARDSPSRPPSSVNNPRGPSSGPSPTPAISRRRRRRLSSPDLSINNNNSNTTGVLGEQSAGDRISAEQSKIQQSAQSEGHPPFPKRRRLANMRSDGGASSASTNGRSEVSNGLTPSPLRKAAISGALNGQSPTYGASNGQSHPKGSTKSTSLGSTYFGHNREEVTRILIQSLYDLDYASAAATLSRESGYELESPPVVALRSAVLDGQWAEAENILLESFRPDGGGDSHGGNSSGSQSWGKLLLAENANKNEMLFCLRQQKYLELLEAQDLGAALMVLRQELAPLNHNIAKLHALSSLLMCPTEHLRKQSGWDGSIGTSRERLLSELSKSISPSVMIPDHRLAVLLDHVKQDQINQCLYHNTSSPPSLYCDHNCDRSDFPLHPTLELKQHSDEVWYVKFSHDGSKLVTTSKDTKVYIWETSTFTVTKTLSDHDKSVTHATWSPDDTKLITCSLDNRARVWSVETGHCLLTISQHREPVTAAAWAADGESFVTSSLDDKAPLCHWSMRGRPMYTWPGGYRVYDCAITPDGRRLIAIEKSKIHVYNLQAHEEEYCVPLKSPPTSITISRDSRNVLVNLAEGQINLIDIETSSVIRRFRGQKQGQYVIRSAFGGAEENFVISGSEDSCIYIWHRGNSSLVEALDGHVSGCVTSVSWNPADPGMFASVGDDTIVRIWTRDAPTTTTATSQRRLTSSNGFTRTSALRSTTSL</sequence>
<dbReference type="InterPro" id="IPR019775">
    <property type="entry name" value="WD40_repeat_CS"/>
</dbReference>
<dbReference type="InterPro" id="IPR015943">
    <property type="entry name" value="WD40/YVTN_repeat-like_dom_sf"/>
</dbReference>
<dbReference type="SUPFAM" id="SSF50978">
    <property type="entry name" value="WD40 repeat-like"/>
    <property type="match status" value="1"/>
</dbReference>
<feature type="transmembrane region" description="Helical" evidence="9">
    <location>
        <begin position="73"/>
        <end position="95"/>
    </location>
</feature>
<keyword evidence="12" id="KW-1185">Reference proteome</keyword>
<dbReference type="Proteomes" id="UP000243515">
    <property type="component" value="Unassembled WGS sequence"/>
</dbReference>
<evidence type="ECO:0000256" key="8">
    <source>
        <dbReference type="SAM" id="MobiDB-lite"/>
    </source>
</evidence>
<dbReference type="CDD" id="cd00200">
    <property type="entry name" value="WD40"/>
    <property type="match status" value="1"/>
</dbReference>
<dbReference type="AlphaFoldDB" id="A0A232LNR4"/>
<dbReference type="InterPro" id="IPR036322">
    <property type="entry name" value="WD40_repeat_dom_sf"/>
</dbReference>
<evidence type="ECO:0000256" key="2">
    <source>
        <dbReference type="ARBA" id="ARBA00022574"/>
    </source>
</evidence>
<evidence type="ECO:0000256" key="7">
    <source>
        <dbReference type="PROSITE-ProRule" id="PRU00221"/>
    </source>
</evidence>
<dbReference type="InterPro" id="IPR006595">
    <property type="entry name" value="CTLH_C"/>
</dbReference>
<dbReference type="SMART" id="SM00320">
    <property type="entry name" value="WD40"/>
    <property type="match status" value="6"/>
</dbReference>
<dbReference type="PANTHER" id="PTHR22838">
    <property type="entry name" value="WD REPEAT PROTEIN 26-RELATED"/>
    <property type="match status" value="1"/>
</dbReference>
<dbReference type="Gene3D" id="2.130.10.10">
    <property type="entry name" value="YVTN repeat-like/Quinoprotein amine dehydrogenase"/>
    <property type="match status" value="1"/>
</dbReference>
<dbReference type="Pfam" id="PF23627">
    <property type="entry name" value="LisH_WDR26"/>
    <property type="match status" value="1"/>
</dbReference>
<feature type="transmembrane region" description="Helical" evidence="9">
    <location>
        <begin position="366"/>
        <end position="387"/>
    </location>
</feature>
<evidence type="ECO:0000259" key="10">
    <source>
        <dbReference type="PROSITE" id="PS50897"/>
    </source>
</evidence>
<evidence type="ECO:0000256" key="9">
    <source>
        <dbReference type="SAM" id="Phobius"/>
    </source>
</evidence>
<keyword evidence="4" id="KW-0677">Repeat</keyword>
<dbReference type="PANTHER" id="PTHR22838:SF0">
    <property type="entry name" value="WD REPEAT-CONTAINING PROTEIN 26"/>
    <property type="match status" value="1"/>
</dbReference>
<dbReference type="GO" id="GO:0055085">
    <property type="term" value="P:transmembrane transport"/>
    <property type="evidence" value="ECO:0007669"/>
    <property type="project" value="InterPro"/>
</dbReference>
<feature type="transmembrane region" description="Helical" evidence="9">
    <location>
        <begin position="327"/>
        <end position="354"/>
    </location>
</feature>
<dbReference type="Pfam" id="PF00400">
    <property type="entry name" value="WD40"/>
    <property type="match status" value="4"/>
</dbReference>
<feature type="domain" description="CTLH" evidence="10">
    <location>
        <begin position="639"/>
        <end position="712"/>
    </location>
</feature>
<evidence type="ECO:0000256" key="1">
    <source>
        <dbReference type="ARBA" id="ARBA00004141"/>
    </source>
</evidence>
<evidence type="ECO:0000256" key="3">
    <source>
        <dbReference type="ARBA" id="ARBA00022692"/>
    </source>
</evidence>
<feature type="compositionally biased region" description="Polar residues" evidence="8">
    <location>
        <begin position="566"/>
        <end position="582"/>
    </location>
</feature>
<dbReference type="OrthoDB" id="972532at2759"/>
<feature type="compositionally biased region" description="Low complexity" evidence="8">
    <location>
        <begin position="449"/>
        <end position="462"/>
    </location>
</feature>
<feature type="transmembrane region" description="Helical" evidence="9">
    <location>
        <begin position="6"/>
        <end position="29"/>
    </location>
</feature>
<feature type="compositionally biased region" description="Polar residues" evidence="8">
    <location>
        <begin position="536"/>
        <end position="553"/>
    </location>
</feature>
<organism evidence="11 12">
    <name type="scientific">Elaphomyces granulatus</name>
    <dbReference type="NCBI Taxonomy" id="519963"/>
    <lineage>
        <taxon>Eukaryota</taxon>
        <taxon>Fungi</taxon>
        <taxon>Dikarya</taxon>
        <taxon>Ascomycota</taxon>
        <taxon>Pezizomycotina</taxon>
        <taxon>Eurotiomycetes</taxon>
        <taxon>Eurotiomycetidae</taxon>
        <taxon>Eurotiales</taxon>
        <taxon>Elaphomycetaceae</taxon>
        <taxon>Elaphomyces</taxon>
    </lineage>
</organism>
<dbReference type="EMBL" id="NPHW01006510">
    <property type="protein sequence ID" value="OXV05744.1"/>
    <property type="molecule type" value="Genomic_DNA"/>
</dbReference>
<evidence type="ECO:0000313" key="12">
    <source>
        <dbReference type="Proteomes" id="UP000243515"/>
    </source>
</evidence>
<dbReference type="Pfam" id="PF03547">
    <property type="entry name" value="Mem_trans"/>
    <property type="match status" value="1"/>
</dbReference>
<name>A0A232LNR4_9EURO</name>
<keyword evidence="6 9" id="KW-0472">Membrane</keyword>
<feature type="compositionally biased region" description="Polar residues" evidence="8">
    <location>
        <begin position="505"/>
        <end position="516"/>
    </location>
</feature>
<dbReference type="InterPro" id="IPR004776">
    <property type="entry name" value="Mem_transp_PIN-like"/>
</dbReference>
<evidence type="ECO:0000313" key="11">
    <source>
        <dbReference type="EMBL" id="OXV05744.1"/>
    </source>
</evidence>
<keyword evidence="2 7" id="KW-0853">WD repeat</keyword>
<feature type="compositionally biased region" description="Polar residues" evidence="8">
    <location>
        <begin position="479"/>
        <end position="492"/>
    </location>
</feature>
<dbReference type="PROSITE" id="PS50082">
    <property type="entry name" value="WD_REPEATS_2"/>
    <property type="match status" value="2"/>
</dbReference>
<reference evidence="11 12" key="1">
    <citation type="journal article" date="2015" name="Environ. Microbiol.">
        <title>Metagenome sequence of Elaphomyces granulatus from sporocarp tissue reveals Ascomycota ectomycorrhizal fingerprints of genome expansion and a Proteobacteria-rich microbiome.</title>
        <authorList>
            <person name="Quandt C.A."/>
            <person name="Kohler A."/>
            <person name="Hesse C.N."/>
            <person name="Sharpton T.J."/>
            <person name="Martin F."/>
            <person name="Spatafora J.W."/>
        </authorList>
    </citation>
    <scope>NUCLEOTIDE SEQUENCE [LARGE SCALE GENOMIC DNA]</scope>
    <source>
        <strain evidence="11 12">OSC145934</strain>
    </source>
</reference>
<dbReference type="InterPro" id="IPR051350">
    <property type="entry name" value="WD_repeat-ST_regulator"/>
</dbReference>
<feature type="region of interest" description="Disordered" evidence="8">
    <location>
        <begin position="179"/>
        <end position="207"/>
    </location>
</feature>
<keyword evidence="3 9" id="KW-0812">Transmembrane</keyword>
<evidence type="ECO:0000256" key="4">
    <source>
        <dbReference type="ARBA" id="ARBA00022737"/>
    </source>
</evidence>
<feature type="repeat" description="WD" evidence="7">
    <location>
        <begin position="826"/>
        <end position="867"/>
    </location>
</feature>
<dbReference type="GO" id="GO:0016020">
    <property type="term" value="C:membrane"/>
    <property type="evidence" value="ECO:0007669"/>
    <property type="project" value="UniProtKB-SubCell"/>
</dbReference>
<dbReference type="InterPro" id="IPR001680">
    <property type="entry name" value="WD40_rpt"/>
</dbReference>
<protein>
    <recommendedName>
        <fullName evidence="10">CTLH domain-containing protein</fullName>
    </recommendedName>
</protein>
<feature type="compositionally biased region" description="Low complexity" evidence="8">
    <location>
        <begin position="583"/>
        <end position="593"/>
    </location>
</feature>
<dbReference type="GO" id="GO:0034657">
    <property type="term" value="C:GID complex"/>
    <property type="evidence" value="ECO:0007669"/>
    <property type="project" value="TreeGrafter"/>
</dbReference>